<gene>
    <name evidence="7" type="ORF">GGD88_003562</name>
</gene>
<dbReference type="CDD" id="cd03023">
    <property type="entry name" value="DsbA_Com1_like"/>
    <property type="match status" value="1"/>
</dbReference>
<keyword evidence="4" id="KW-0676">Redox-active center</keyword>
<accession>A0A7W6WM80</accession>
<dbReference type="SUPFAM" id="SSF52833">
    <property type="entry name" value="Thioredoxin-like"/>
    <property type="match status" value="1"/>
</dbReference>
<dbReference type="RefSeq" id="WP_184437906.1">
    <property type="nucleotide sequence ID" value="NZ_JACIGI010000053.1"/>
</dbReference>
<evidence type="ECO:0000256" key="2">
    <source>
        <dbReference type="ARBA" id="ARBA00023002"/>
    </source>
</evidence>
<reference evidence="7 8" key="1">
    <citation type="submission" date="2020-08" db="EMBL/GenBank/DDBJ databases">
        <title>Genome sequencing of Purple Non-Sulfur Bacteria from various extreme environments.</title>
        <authorList>
            <person name="Mayer M."/>
        </authorList>
    </citation>
    <scope>NUCLEOTIDE SEQUENCE [LARGE SCALE GENOMIC DNA]</scope>
    <source>
        <strain evidence="7 8">JA135</strain>
    </source>
</reference>
<dbReference type="EMBL" id="JACIGI010000053">
    <property type="protein sequence ID" value="MBB4287805.1"/>
    <property type="molecule type" value="Genomic_DNA"/>
</dbReference>
<evidence type="ECO:0000256" key="4">
    <source>
        <dbReference type="ARBA" id="ARBA00023284"/>
    </source>
</evidence>
<sequence>MTTRPPPHRSVWAGAVMAGLLALAWTGATPAQAQDPALSAAEEAAVRALVRDTLLANPEIIAEALEVYQEREAAAQAERSRAAIQQHRAALEAADAADVIGNPDGDVTVVEFSDYQCGYCKRVFPALMQAVEADGNVRLVIRELPILGPESVLAARAAEASRAQGRYPEFHTALMAMKGGVSEAAIMQVAAEVGLDVERLRADMADPALDQRFAENIQLARALGISGTPAFVIGDALVPGAVSQEELNDLIAAARAEG</sequence>
<feature type="domain" description="Thioredoxin" evidence="6">
    <location>
        <begin position="80"/>
        <end position="256"/>
    </location>
</feature>
<dbReference type="Pfam" id="PF01323">
    <property type="entry name" value="DSBA"/>
    <property type="match status" value="1"/>
</dbReference>
<evidence type="ECO:0000313" key="8">
    <source>
        <dbReference type="Proteomes" id="UP000555728"/>
    </source>
</evidence>
<dbReference type="InterPro" id="IPR013766">
    <property type="entry name" value="Thioredoxin_domain"/>
</dbReference>
<keyword evidence="7" id="KW-0413">Isomerase</keyword>
<evidence type="ECO:0000256" key="3">
    <source>
        <dbReference type="ARBA" id="ARBA00023157"/>
    </source>
</evidence>
<dbReference type="PROSITE" id="PS51352">
    <property type="entry name" value="THIOREDOXIN_2"/>
    <property type="match status" value="1"/>
</dbReference>
<dbReference type="PANTHER" id="PTHR13887">
    <property type="entry name" value="GLUTATHIONE S-TRANSFERASE KAPPA"/>
    <property type="match status" value="1"/>
</dbReference>
<evidence type="ECO:0000313" key="7">
    <source>
        <dbReference type="EMBL" id="MBB4287805.1"/>
    </source>
</evidence>
<dbReference type="InterPro" id="IPR001853">
    <property type="entry name" value="DSBA-like_thioredoxin_dom"/>
</dbReference>
<feature type="chain" id="PRO_5030634027" evidence="5">
    <location>
        <begin position="34"/>
        <end position="258"/>
    </location>
</feature>
<organism evidence="7 8">
    <name type="scientific">Roseospira goensis</name>
    <dbReference type="NCBI Taxonomy" id="391922"/>
    <lineage>
        <taxon>Bacteria</taxon>
        <taxon>Pseudomonadati</taxon>
        <taxon>Pseudomonadota</taxon>
        <taxon>Alphaproteobacteria</taxon>
        <taxon>Rhodospirillales</taxon>
        <taxon>Rhodospirillaceae</taxon>
        <taxon>Roseospira</taxon>
    </lineage>
</organism>
<dbReference type="InterPro" id="IPR041205">
    <property type="entry name" value="ScsC_N"/>
</dbReference>
<evidence type="ECO:0000256" key="5">
    <source>
        <dbReference type="SAM" id="SignalP"/>
    </source>
</evidence>
<dbReference type="GO" id="GO:0016491">
    <property type="term" value="F:oxidoreductase activity"/>
    <property type="evidence" value="ECO:0007669"/>
    <property type="project" value="UniProtKB-KW"/>
</dbReference>
<dbReference type="Proteomes" id="UP000555728">
    <property type="component" value="Unassembled WGS sequence"/>
</dbReference>
<dbReference type="InterPro" id="IPR036249">
    <property type="entry name" value="Thioredoxin-like_sf"/>
</dbReference>
<keyword evidence="8" id="KW-1185">Reference proteome</keyword>
<proteinExistence type="predicted"/>
<dbReference type="PANTHER" id="PTHR13887:SF14">
    <property type="entry name" value="DISULFIDE BOND FORMATION PROTEIN D"/>
    <property type="match status" value="1"/>
</dbReference>
<dbReference type="AlphaFoldDB" id="A0A7W6WM80"/>
<dbReference type="Gene3D" id="3.40.30.10">
    <property type="entry name" value="Glutaredoxin"/>
    <property type="match status" value="1"/>
</dbReference>
<keyword evidence="1 5" id="KW-0732">Signal</keyword>
<name>A0A7W6WM80_9PROT</name>
<protein>
    <submittedName>
        <fullName evidence="7">Protein-disulfide isomerase</fullName>
    </submittedName>
</protein>
<feature type="signal peptide" evidence="5">
    <location>
        <begin position="1"/>
        <end position="33"/>
    </location>
</feature>
<keyword evidence="2" id="KW-0560">Oxidoreductase</keyword>
<comment type="caution">
    <text evidence="7">The sequence shown here is derived from an EMBL/GenBank/DDBJ whole genome shotgun (WGS) entry which is preliminary data.</text>
</comment>
<dbReference type="GO" id="GO:0016853">
    <property type="term" value="F:isomerase activity"/>
    <property type="evidence" value="ECO:0007669"/>
    <property type="project" value="UniProtKB-KW"/>
</dbReference>
<evidence type="ECO:0000256" key="1">
    <source>
        <dbReference type="ARBA" id="ARBA00022729"/>
    </source>
</evidence>
<keyword evidence="3" id="KW-1015">Disulfide bond</keyword>
<evidence type="ECO:0000259" key="6">
    <source>
        <dbReference type="PROSITE" id="PS51352"/>
    </source>
</evidence>
<dbReference type="Pfam" id="PF18312">
    <property type="entry name" value="ScsC_N"/>
    <property type="match status" value="1"/>
</dbReference>